<sequence length="298" mass="32348">MRINGGGEAPQEESKSTGQTSKGTNHPALEITAGKGETKLPGTTEVLRFSVGWIGLQPQLPRGHGSAKTTGILPVTQASCGRGLCRYFAAATAAERLIFACEGPSLHEHIAASPLRWVPWTESVNDMATTEEACPMRNFIGVKSALPERQINTVLLVVEDDRESPGWDRGSYSLVPRGQKFPDISLAPNHGAAVLLPSGFSFMSFEVKNERVQKQRLLNVCFEMSGFKHILENFFQCIKCKGSLLSTLNRGEAADTFSTAPVKQMLMEEEKIFDVKACSGSSPSPYQLIFQIGNKSAG</sequence>
<evidence type="ECO:0000313" key="3">
    <source>
        <dbReference type="Proteomes" id="UP000296049"/>
    </source>
</evidence>
<feature type="region of interest" description="Disordered" evidence="1">
    <location>
        <begin position="1"/>
        <end position="37"/>
    </location>
</feature>
<dbReference type="Proteomes" id="UP000296049">
    <property type="component" value="Unassembled WGS sequence"/>
</dbReference>
<dbReference type="EMBL" id="KB743948">
    <property type="protein sequence ID" value="EOA96522.1"/>
    <property type="molecule type" value="Genomic_DNA"/>
</dbReference>
<keyword evidence="3" id="KW-1185">Reference proteome</keyword>
<proteinExistence type="predicted"/>
<organism evidence="2 3">
    <name type="scientific">Anas platyrhynchos</name>
    <name type="common">Mallard</name>
    <name type="synonym">Anas boschas</name>
    <dbReference type="NCBI Taxonomy" id="8839"/>
    <lineage>
        <taxon>Eukaryota</taxon>
        <taxon>Metazoa</taxon>
        <taxon>Chordata</taxon>
        <taxon>Craniata</taxon>
        <taxon>Vertebrata</taxon>
        <taxon>Euteleostomi</taxon>
        <taxon>Archelosauria</taxon>
        <taxon>Archosauria</taxon>
        <taxon>Dinosauria</taxon>
        <taxon>Saurischia</taxon>
        <taxon>Theropoda</taxon>
        <taxon>Coelurosauria</taxon>
        <taxon>Aves</taxon>
        <taxon>Neognathae</taxon>
        <taxon>Galloanserae</taxon>
        <taxon>Anseriformes</taxon>
        <taxon>Anatidae</taxon>
        <taxon>Anatinae</taxon>
        <taxon>Anas</taxon>
    </lineage>
</organism>
<gene>
    <name evidence="2" type="ORF">Anapl_11224</name>
</gene>
<accession>R0L8A6</accession>
<name>R0L8A6_ANAPL</name>
<protein>
    <submittedName>
        <fullName evidence="2">Uncharacterized protein</fullName>
    </submittedName>
</protein>
<dbReference type="AlphaFoldDB" id="R0L8A6"/>
<evidence type="ECO:0000256" key="1">
    <source>
        <dbReference type="SAM" id="MobiDB-lite"/>
    </source>
</evidence>
<reference evidence="3" key="1">
    <citation type="journal article" date="2013" name="Nat. Genet.">
        <title>The duck genome and transcriptome provide insight into an avian influenza virus reservoir species.</title>
        <authorList>
            <person name="Huang Y."/>
            <person name="Li Y."/>
            <person name="Burt D.W."/>
            <person name="Chen H."/>
            <person name="Zhang Y."/>
            <person name="Qian W."/>
            <person name="Kim H."/>
            <person name="Gan S."/>
            <person name="Zhao Y."/>
            <person name="Li J."/>
            <person name="Yi K."/>
            <person name="Feng H."/>
            <person name="Zhu P."/>
            <person name="Li B."/>
            <person name="Liu Q."/>
            <person name="Fairley S."/>
            <person name="Magor K.E."/>
            <person name="Du Z."/>
            <person name="Hu X."/>
            <person name="Goodman L."/>
            <person name="Tafer H."/>
            <person name="Vignal A."/>
            <person name="Lee T."/>
            <person name="Kim K.W."/>
            <person name="Sheng Z."/>
            <person name="An Y."/>
            <person name="Searle S."/>
            <person name="Herrero J."/>
            <person name="Groenen M.A."/>
            <person name="Crooijmans R.P."/>
            <person name="Faraut T."/>
            <person name="Cai Q."/>
            <person name="Webster R.G."/>
            <person name="Aldridge J.R."/>
            <person name="Warren W.C."/>
            <person name="Bartschat S."/>
            <person name="Kehr S."/>
            <person name="Marz M."/>
            <person name="Stadler P.F."/>
            <person name="Smith J."/>
            <person name="Kraus R.H."/>
            <person name="Zhao Y."/>
            <person name="Ren L."/>
            <person name="Fei J."/>
            <person name="Morisson M."/>
            <person name="Kaiser P."/>
            <person name="Griffin D.K."/>
            <person name="Rao M."/>
            <person name="Pitel F."/>
            <person name="Wang J."/>
            <person name="Li N."/>
        </authorList>
    </citation>
    <scope>NUCLEOTIDE SEQUENCE [LARGE SCALE GENOMIC DNA]</scope>
</reference>
<evidence type="ECO:0000313" key="2">
    <source>
        <dbReference type="EMBL" id="EOA96522.1"/>
    </source>
</evidence>